<gene>
    <name evidence="3" type="ORF">DXH95_07675</name>
</gene>
<dbReference type="Gene3D" id="2.60.120.200">
    <property type="match status" value="1"/>
</dbReference>
<evidence type="ECO:0000313" key="3">
    <source>
        <dbReference type="EMBL" id="RDV07236.1"/>
    </source>
</evidence>
<name>A0A371BI37_9SPHN</name>
<evidence type="ECO:0000313" key="4">
    <source>
        <dbReference type="Proteomes" id="UP000263833"/>
    </source>
</evidence>
<evidence type="ECO:0000259" key="2">
    <source>
        <dbReference type="PROSITE" id="PS51762"/>
    </source>
</evidence>
<dbReference type="PROSITE" id="PS51762">
    <property type="entry name" value="GH16_2"/>
    <property type="match status" value="1"/>
</dbReference>
<organism evidence="3 4">
    <name type="scientific">Sphingorhabdus pulchriflava</name>
    <dbReference type="NCBI Taxonomy" id="2292257"/>
    <lineage>
        <taxon>Bacteria</taxon>
        <taxon>Pseudomonadati</taxon>
        <taxon>Pseudomonadota</taxon>
        <taxon>Alphaproteobacteria</taxon>
        <taxon>Sphingomonadales</taxon>
        <taxon>Sphingomonadaceae</taxon>
        <taxon>Sphingorhabdus</taxon>
    </lineage>
</organism>
<comment type="similarity">
    <text evidence="1">Belongs to the glycosyl hydrolase 16 family.</text>
</comment>
<evidence type="ECO:0000256" key="1">
    <source>
        <dbReference type="ARBA" id="ARBA00006865"/>
    </source>
</evidence>
<proteinExistence type="inferred from homology"/>
<keyword evidence="3" id="KW-0378">Hydrolase</keyword>
<sequence>MNAKFSSLKLSALALPLAVYTGCSSGSTDSTERINLCDYELHFADEFDDLAIAPRKLENGARWTAHTPWNGDFGDAPFSDPRPEGPFAIAHGVMQITAHRDEKGRWRSGLIAAAEGSGKGHGVQYGYFEARMKFPPGPGTWPAFWLMSLQPAQQTPKIEIDVVEYYGHMTDKYFVTGHVWYGGAEEHRTRRDGKSLSVPAGSLTGGFHRYGVRVDAKHITYFLDGEAVWQQPTPEEHRAPLYPLVNLALGSGYPIDKTPNPSTLEVDYVRVYRPQQDGRMDTCDTKHGIADQLKPQLPSVSAQQR</sequence>
<feature type="domain" description="GH16" evidence="2">
    <location>
        <begin position="24"/>
        <end position="277"/>
    </location>
</feature>
<protein>
    <submittedName>
        <fullName evidence="3">Glycoside hydrolase family 16 protein</fullName>
    </submittedName>
</protein>
<dbReference type="SUPFAM" id="SSF49899">
    <property type="entry name" value="Concanavalin A-like lectins/glucanases"/>
    <property type="match status" value="1"/>
</dbReference>
<dbReference type="OrthoDB" id="9809583at2"/>
<dbReference type="PANTHER" id="PTHR10963:SF55">
    <property type="entry name" value="GLYCOSIDE HYDROLASE FAMILY 16 PROTEIN"/>
    <property type="match status" value="1"/>
</dbReference>
<reference evidence="4" key="1">
    <citation type="submission" date="2018-08" db="EMBL/GenBank/DDBJ databases">
        <authorList>
            <person name="Kim S.-J."/>
            <person name="Jung G.-Y."/>
        </authorList>
    </citation>
    <scope>NUCLEOTIDE SEQUENCE [LARGE SCALE GENOMIC DNA]</scope>
    <source>
        <strain evidence="4">GY_G</strain>
    </source>
</reference>
<dbReference type="Proteomes" id="UP000263833">
    <property type="component" value="Unassembled WGS sequence"/>
</dbReference>
<dbReference type="AlphaFoldDB" id="A0A371BI37"/>
<dbReference type="CDD" id="cd08023">
    <property type="entry name" value="GH16_laminarinase_like"/>
    <property type="match status" value="1"/>
</dbReference>
<comment type="caution">
    <text evidence="3">The sequence shown here is derived from an EMBL/GenBank/DDBJ whole genome shotgun (WGS) entry which is preliminary data.</text>
</comment>
<accession>A0A371BI37</accession>
<keyword evidence="4" id="KW-1185">Reference proteome</keyword>
<dbReference type="InterPro" id="IPR050546">
    <property type="entry name" value="Glycosyl_Hydrlase_16"/>
</dbReference>
<dbReference type="GO" id="GO:0004553">
    <property type="term" value="F:hydrolase activity, hydrolyzing O-glycosyl compounds"/>
    <property type="evidence" value="ECO:0007669"/>
    <property type="project" value="InterPro"/>
</dbReference>
<dbReference type="PANTHER" id="PTHR10963">
    <property type="entry name" value="GLYCOSYL HYDROLASE-RELATED"/>
    <property type="match status" value="1"/>
</dbReference>
<dbReference type="GO" id="GO:0005975">
    <property type="term" value="P:carbohydrate metabolic process"/>
    <property type="evidence" value="ECO:0007669"/>
    <property type="project" value="InterPro"/>
</dbReference>
<dbReference type="Pfam" id="PF00722">
    <property type="entry name" value="Glyco_hydro_16"/>
    <property type="match status" value="1"/>
</dbReference>
<dbReference type="EMBL" id="QRGP01000001">
    <property type="protein sequence ID" value="RDV07236.1"/>
    <property type="molecule type" value="Genomic_DNA"/>
</dbReference>
<dbReference type="InterPro" id="IPR000757">
    <property type="entry name" value="Beta-glucanase-like"/>
</dbReference>
<dbReference type="InterPro" id="IPR013320">
    <property type="entry name" value="ConA-like_dom_sf"/>
</dbReference>
<dbReference type="RefSeq" id="WP_115548782.1">
    <property type="nucleotide sequence ID" value="NZ_QRGP01000001.1"/>
</dbReference>